<evidence type="ECO:0000256" key="1">
    <source>
        <dbReference type="SAM" id="MobiDB-lite"/>
    </source>
</evidence>
<feature type="compositionally biased region" description="Basic and acidic residues" evidence="1">
    <location>
        <begin position="156"/>
        <end position="174"/>
    </location>
</feature>
<feature type="compositionally biased region" description="Polar residues" evidence="1">
    <location>
        <begin position="134"/>
        <end position="155"/>
    </location>
</feature>
<feature type="transmembrane region" description="Helical" evidence="2">
    <location>
        <begin position="64"/>
        <end position="85"/>
    </location>
</feature>
<accession>A0A423UGS4</accession>
<dbReference type="PROSITE" id="PS51257">
    <property type="entry name" value="PROKAR_LIPOPROTEIN"/>
    <property type="match status" value="1"/>
</dbReference>
<evidence type="ECO:0000313" key="3">
    <source>
        <dbReference type="EMBL" id="ROT87918.1"/>
    </source>
</evidence>
<dbReference type="GeneID" id="97354275"/>
<keyword evidence="2" id="KW-0472">Membrane</keyword>
<reference evidence="4" key="1">
    <citation type="submission" date="2018-05" db="EMBL/GenBank/DDBJ databases">
        <title>Genome Sequencing of selected type strains of the family Eggerthellaceae.</title>
        <authorList>
            <person name="Danylec N."/>
            <person name="Stoll D.A."/>
            <person name="Doetsch A."/>
            <person name="Huch M."/>
        </authorList>
    </citation>
    <scope>NUCLEOTIDE SEQUENCE [LARGE SCALE GENOMIC DNA]</scope>
    <source>
        <strain evidence="4">DSM 27213</strain>
    </source>
</reference>
<dbReference type="RefSeq" id="WP_096228422.1">
    <property type="nucleotide sequence ID" value="NZ_BAABZN010000001.1"/>
</dbReference>
<keyword evidence="2" id="KW-0812">Transmembrane</keyword>
<proteinExistence type="predicted"/>
<gene>
    <name evidence="3" type="ORF">DMP12_14065</name>
</gene>
<dbReference type="Proteomes" id="UP000285258">
    <property type="component" value="Unassembled WGS sequence"/>
</dbReference>
<feature type="region of interest" description="Disordered" evidence="1">
    <location>
        <begin position="99"/>
        <end position="179"/>
    </location>
</feature>
<feature type="compositionally biased region" description="Acidic residues" evidence="1">
    <location>
        <begin position="117"/>
        <end position="133"/>
    </location>
</feature>
<name>A0A423UGS4_9ACTN</name>
<dbReference type="EMBL" id="QIBW01000030">
    <property type="protein sequence ID" value="ROT87918.1"/>
    <property type="molecule type" value="Genomic_DNA"/>
</dbReference>
<sequence>MRGRERAGRIGARAVPTIPAFTIASYAASGILAACFVLAAVATWTNVSAQLTQGVPVAGNELAIANAVLSGCASYAAFAFLAFAAGTVYRGFGRYSAAGGDSSGGSVGDDVSAGELGDPETDEDAFWDEDTQEAESPQDSGTQSTGTPRASNDLSGQERDPQDKKDTEGRKNTGDDDTSVYCADLNRLFAVRQTVSLDQALRSVYTR</sequence>
<evidence type="ECO:0000256" key="2">
    <source>
        <dbReference type="SAM" id="Phobius"/>
    </source>
</evidence>
<protein>
    <submittedName>
        <fullName evidence="3">Uncharacterized protein</fullName>
    </submittedName>
</protein>
<evidence type="ECO:0000313" key="4">
    <source>
        <dbReference type="Proteomes" id="UP000285258"/>
    </source>
</evidence>
<comment type="caution">
    <text evidence="3">The sequence shown here is derived from an EMBL/GenBank/DDBJ whole genome shotgun (WGS) entry which is preliminary data.</text>
</comment>
<feature type="transmembrane region" description="Helical" evidence="2">
    <location>
        <begin position="21"/>
        <end position="44"/>
    </location>
</feature>
<organism evidence="3 4">
    <name type="scientific">Gordonibacter urolithinfaciens</name>
    <dbReference type="NCBI Taxonomy" id="1335613"/>
    <lineage>
        <taxon>Bacteria</taxon>
        <taxon>Bacillati</taxon>
        <taxon>Actinomycetota</taxon>
        <taxon>Coriobacteriia</taxon>
        <taxon>Eggerthellales</taxon>
        <taxon>Eggerthellaceae</taxon>
        <taxon>Gordonibacter</taxon>
    </lineage>
</organism>
<dbReference type="AlphaFoldDB" id="A0A423UGS4"/>
<keyword evidence="2" id="KW-1133">Transmembrane helix</keyword>